<comment type="caution">
    <text evidence="2">The sequence shown here is derived from an EMBL/GenBank/DDBJ whole genome shotgun (WGS) entry which is preliminary data.</text>
</comment>
<proteinExistence type="predicted"/>
<dbReference type="Pfam" id="PF00487">
    <property type="entry name" value="FA_desaturase"/>
    <property type="match status" value="1"/>
</dbReference>
<sequence>MAIADLQTFTGLTDADIDNVARELDAIRTDVENSRGERDARYIRRTIVLQRALEVAGRLALTAGSSRAGWWAGAVTLALAKIIENMEIGHNVIHGQWDWMNDPEIHSSSWEWDMAGSAAHWRFTHNFQHHKYTNVLGMDTDLGYGFLRVTHEQRWRWHHIGNVLFNAMLTLGFEWGVALQNSRSEIRKLFTTQDGSARASLRQRWSKAISQVVKDYVAVPLLTALSPRATVRSTLTANLVANAIRNAWAYSVIFCGHFPDGAEKFTEHDVSVENKGEWYLRQLLGSANIEAGPLLAFLTGNLCYQIEHHLYPDLPSNRLAEIAVRVQAVCRKYRLPYTSGSFVVQYAQSWRTVAKLSLPASGRQRRVRRFGPVVM</sequence>
<accession>A0A1A6BDP3</accession>
<dbReference type="InterPro" id="IPR012171">
    <property type="entry name" value="Fatty_acid_desaturase"/>
</dbReference>
<dbReference type="PANTHER" id="PTHR19353:SF19">
    <property type="entry name" value="DELTA(5) FATTY ACID DESATURASE C-RELATED"/>
    <property type="match status" value="1"/>
</dbReference>
<dbReference type="GO" id="GO:0016020">
    <property type="term" value="C:membrane"/>
    <property type="evidence" value="ECO:0007669"/>
    <property type="project" value="TreeGrafter"/>
</dbReference>
<feature type="domain" description="Fatty acid desaturase" evidence="1">
    <location>
        <begin position="69"/>
        <end position="339"/>
    </location>
</feature>
<dbReference type="Proteomes" id="UP000093757">
    <property type="component" value="Unassembled WGS sequence"/>
</dbReference>
<dbReference type="GO" id="GO:0016717">
    <property type="term" value="F:oxidoreductase activity, acting on paired donors, with oxidation of a pair of donors resulting in the reduction of molecular oxygen to two molecules of water"/>
    <property type="evidence" value="ECO:0007669"/>
    <property type="project" value="TreeGrafter"/>
</dbReference>
<organism evidence="2 3">
    <name type="scientific">Mycobacterium gordonae</name>
    <dbReference type="NCBI Taxonomy" id="1778"/>
    <lineage>
        <taxon>Bacteria</taxon>
        <taxon>Bacillati</taxon>
        <taxon>Actinomycetota</taxon>
        <taxon>Actinomycetes</taxon>
        <taxon>Mycobacteriales</taxon>
        <taxon>Mycobacteriaceae</taxon>
        <taxon>Mycobacterium</taxon>
    </lineage>
</organism>
<name>A0A1A6BDP3_MYCGO</name>
<gene>
    <name evidence="2" type="ORF">A9W98_25145</name>
</gene>
<evidence type="ECO:0000259" key="1">
    <source>
        <dbReference type="Pfam" id="PF00487"/>
    </source>
</evidence>
<evidence type="ECO:0000313" key="3">
    <source>
        <dbReference type="Proteomes" id="UP000093757"/>
    </source>
</evidence>
<dbReference type="AlphaFoldDB" id="A0A1A6BDP3"/>
<dbReference type="InterPro" id="IPR005804">
    <property type="entry name" value="FA_desaturase_dom"/>
</dbReference>
<dbReference type="CDD" id="cd03506">
    <property type="entry name" value="Delta6-FADS-like"/>
    <property type="match status" value="1"/>
</dbReference>
<dbReference type="OrthoDB" id="104711at2"/>
<evidence type="ECO:0000313" key="2">
    <source>
        <dbReference type="EMBL" id="OBS00430.1"/>
    </source>
</evidence>
<dbReference type="GO" id="GO:0008610">
    <property type="term" value="P:lipid biosynthetic process"/>
    <property type="evidence" value="ECO:0007669"/>
    <property type="project" value="UniProtKB-ARBA"/>
</dbReference>
<protein>
    <submittedName>
        <fullName evidence="2">Stearoyl-CoA 9-desaturase</fullName>
    </submittedName>
</protein>
<dbReference type="PANTHER" id="PTHR19353">
    <property type="entry name" value="FATTY ACID DESATURASE 2"/>
    <property type="match status" value="1"/>
</dbReference>
<dbReference type="EMBL" id="MAEM01000365">
    <property type="protein sequence ID" value="OBS00430.1"/>
    <property type="molecule type" value="Genomic_DNA"/>
</dbReference>
<reference evidence="2 3" key="1">
    <citation type="submission" date="2016-06" db="EMBL/GenBank/DDBJ databases">
        <authorList>
            <person name="Kjaerup R.B."/>
            <person name="Dalgaard T.S."/>
            <person name="Juul-Madsen H.R."/>
        </authorList>
    </citation>
    <scope>NUCLEOTIDE SEQUENCE [LARGE SCALE GENOMIC DNA]</scope>
    <source>
        <strain evidence="2 3">1245752.6</strain>
    </source>
</reference>